<dbReference type="Proteomes" id="UP000648187">
    <property type="component" value="Unassembled WGS sequence"/>
</dbReference>
<accession>A0A835LBF9</accession>
<dbReference type="PROSITE" id="PS50023">
    <property type="entry name" value="LIM_DOMAIN_2"/>
    <property type="match status" value="2"/>
</dbReference>
<feature type="compositionally biased region" description="Low complexity" evidence="7">
    <location>
        <begin position="500"/>
        <end position="515"/>
    </location>
</feature>
<evidence type="ECO:0000256" key="4">
    <source>
        <dbReference type="ARBA" id="ARBA00022833"/>
    </source>
</evidence>
<keyword evidence="5 6" id="KW-0440">LIM domain</keyword>
<feature type="region of interest" description="Disordered" evidence="7">
    <location>
        <begin position="901"/>
        <end position="925"/>
    </location>
</feature>
<feature type="region of interest" description="Disordered" evidence="7">
    <location>
        <begin position="1962"/>
        <end position="1991"/>
    </location>
</feature>
<feature type="region of interest" description="Disordered" evidence="7">
    <location>
        <begin position="720"/>
        <end position="754"/>
    </location>
</feature>
<evidence type="ECO:0000256" key="3">
    <source>
        <dbReference type="ARBA" id="ARBA00022723"/>
    </source>
</evidence>
<dbReference type="FunFam" id="2.10.110.10:FF:000020">
    <property type="entry name" value="PDZ and LIM domain protein 5"/>
    <property type="match status" value="1"/>
</dbReference>
<feature type="region of interest" description="Disordered" evidence="7">
    <location>
        <begin position="125"/>
        <end position="152"/>
    </location>
</feature>
<feature type="compositionally biased region" description="Low complexity" evidence="7">
    <location>
        <begin position="554"/>
        <end position="567"/>
    </location>
</feature>
<feature type="compositionally biased region" description="Basic and acidic residues" evidence="7">
    <location>
        <begin position="1962"/>
        <end position="1977"/>
    </location>
</feature>
<gene>
    <name evidence="11" type="ORF">HW555_005150</name>
</gene>
<dbReference type="GO" id="GO:0001725">
    <property type="term" value="C:stress fiber"/>
    <property type="evidence" value="ECO:0007669"/>
    <property type="project" value="TreeGrafter"/>
</dbReference>
<feature type="compositionally biased region" description="Basic and acidic residues" evidence="7">
    <location>
        <begin position="2491"/>
        <end position="2505"/>
    </location>
</feature>
<feature type="region of interest" description="Disordered" evidence="7">
    <location>
        <begin position="54"/>
        <end position="80"/>
    </location>
</feature>
<dbReference type="GO" id="GO:0003779">
    <property type="term" value="F:actin binding"/>
    <property type="evidence" value="ECO:0007669"/>
    <property type="project" value="TreeGrafter"/>
</dbReference>
<feature type="compositionally biased region" description="Polar residues" evidence="7">
    <location>
        <begin position="1244"/>
        <end position="1255"/>
    </location>
</feature>
<comment type="subcellular location">
    <subcellularLocation>
        <location evidence="1">Cytoplasm</location>
    </subcellularLocation>
</comment>
<feature type="domain" description="LIM zinc-binding" evidence="9">
    <location>
        <begin position="404"/>
        <end position="465"/>
    </location>
</feature>
<dbReference type="SUPFAM" id="SSF50156">
    <property type="entry name" value="PDZ domain-like"/>
    <property type="match status" value="1"/>
</dbReference>
<feature type="compositionally biased region" description="Pro residues" evidence="7">
    <location>
        <begin position="2210"/>
        <end position="2220"/>
    </location>
</feature>
<proteinExistence type="predicted"/>
<reference evidence="11" key="1">
    <citation type="submission" date="2020-08" db="EMBL/GenBank/DDBJ databases">
        <title>Spodoptera exigua strain:BAW_Kor-Di-RS1 Genome sequencing and assembly.</title>
        <authorList>
            <person name="Kim J."/>
            <person name="Nam H.Y."/>
            <person name="Kwon M."/>
            <person name="Choi J.H."/>
            <person name="Cho S.R."/>
            <person name="Kim G.-H."/>
        </authorList>
    </citation>
    <scope>NUCLEOTIDE SEQUENCE</scope>
    <source>
        <strain evidence="11">BAW_Kor-Di-RS1</strain>
        <tissue evidence="11">Whole-body</tissue>
    </source>
</reference>
<dbReference type="GO" id="GO:0030018">
    <property type="term" value="C:Z disc"/>
    <property type="evidence" value="ECO:0007669"/>
    <property type="project" value="TreeGrafter"/>
</dbReference>
<keyword evidence="4 6" id="KW-0862">Zinc</keyword>
<feature type="region of interest" description="Disordered" evidence="7">
    <location>
        <begin position="2206"/>
        <end position="2225"/>
    </location>
</feature>
<dbReference type="Pfam" id="PF00595">
    <property type="entry name" value="PDZ"/>
    <property type="match status" value="1"/>
</dbReference>
<evidence type="ECO:0000313" key="12">
    <source>
        <dbReference type="Proteomes" id="UP000648187"/>
    </source>
</evidence>
<feature type="compositionally biased region" description="Polar residues" evidence="7">
    <location>
        <begin position="729"/>
        <end position="747"/>
    </location>
</feature>
<feature type="domain" description="LIM zinc-binding" evidence="9">
    <location>
        <begin position="2077"/>
        <end position="2136"/>
    </location>
</feature>
<dbReference type="CDD" id="cd09455">
    <property type="entry name" value="LIM1_Enigma_like_1"/>
    <property type="match status" value="1"/>
</dbReference>
<evidence type="ECO:0000256" key="8">
    <source>
        <dbReference type="SAM" id="Phobius"/>
    </source>
</evidence>
<evidence type="ECO:0000256" key="6">
    <source>
        <dbReference type="PROSITE-ProRule" id="PRU00125"/>
    </source>
</evidence>
<dbReference type="PROSITE" id="PS00478">
    <property type="entry name" value="LIM_DOMAIN_1"/>
    <property type="match status" value="1"/>
</dbReference>
<dbReference type="FunFam" id="2.10.110.10:FF:000073">
    <property type="entry name" value="Uncharacterized protein, isoform Z"/>
    <property type="match status" value="1"/>
</dbReference>
<feature type="region of interest" description="Disordered" evidence="7">
    <location>
        <begin position="2480"/>
        <end position="2509"/>
    </location>
</feature>
<feature type="compositionally biased region" description="Basic and acidic residues" evidence="7">
    <location>
        <begin position="1332"/>
        <end position="1341"/>
    </location>
</feature>
<feature type="region of interest" description="Disordered" evidence="7">
    <location>
        <begin position="1332"/>
        <end position="1437"/>
    </location>
</feature>
<keyword evidence="12" id="KW-1185">Reference proteome</keyword>
<dbReference type="InterPro" id="IPR050604">
    <property type="entry name" value="PDZ-LIM_domain"/>
</dbReference>
<sequence>MEDNKENIIGRGLGWGRAGGAAFNFLFLYSCCRIWEARVRRRSEDTHTLHVGSSNQLPVVNKPEGNRLGGRGRGEVNGGSAAERAGLQAGDALIRVNNTDVYLLRHQEAQDTIRAAGGNLELTVQRGGGTWRPTVTPTGSLPRPGSRSIGGTPTLVTNTSLKATPQPSRAFGSGHNNVAKPFGYMNGNDSVKSIVNKQYNTPVNMYSDKTIAETLSAQTEVLAGGVLGVNFKKNEKTYDAEKSAVFKVLQEEQNDPEPAEPVGPTAAQAAPVTGLRHVQAPVTRPDAPINNTGGLPPGQNICEECERLITVARAGTPCSLHRTHRSRSRTPRVVSTPQPTQPAPPVARACAGTQTPQEKLAPEPPHRPSIPMGCHEVLPDGRIALGAPALPQPRDALPVVNDTPYCSDCNRYIIGVFVRIKDKNLHVECFKCSTCGTSLKNQGYYNLNGKLYCDIHAKLVARNNPPAPNLEPVTVPPGSRIPTNTYSTPLPPLATSNYTNGSSSLFSPSSNLSGPKPFGSSIGSAYSPSLSPRSAPMSPARPVTAPAPAPAPLAAPISAPQPAAPFAPTNPSDDEPPKYEPSIKPGAPACAKEQGTRVLNKINPNSDSTIADVQQKSMEKFIASSKQREEFTSSSVSYASAAMSSMTATSKSESVVQSKQSQVVQESTSRTIQSFSQESSECQSTTVYQTQTCPPKSFENSSDAIENIKTQMIQSKENIQSRTAKEVESTNITEPPNDQVKAQQPQKTDTKIESDNGSAIQVSAQINTKENNQVCNEALMQKNNEEIVVNQQTATFDTQSKTSIEKTQTEPPIANAHMAATENIQKTMNPSGLDPNAKSSMVDALTTAPDRPYSPLPTAQQPINLTGQTMAEEKPTQYDSEEKSELKECAEIKDVQLPAQPSPMFSQEKRGITPIPPIKTYNPPEKVAPPVPMPEETKPYIPPDFKIVIEPKEPRETTSTPLIEALTIAPDRPFSPVATYDQNQAISRESYDQNQTMSNGPYDQTQSIGRGSLREALTIAPDRPYSPFGTPGVTQSNQYMTSTTHVTETNLSEIVKPIATQTLTQTSDQLHSEFSTMQNTCKLQSSSEMSAFRPVPKQVFPPPQPEEFCKLTNFPPISNELKTSFTQATKTKQETTFSESMVVQQSSLSTSMATQGYSTVKTAQNYFEQLDKKESLTSTAVRSKSGLHKPDSIPPYQKNFEQLLSQRGISPDIYNAPAVLQRPVTPSTGTPTRPKEKSVEPHPTYSTPQTSTPKFQQVRTPVQQPPVQFHKDTPITMTFQPVTDDNFMRVPSPSRSSRPVTPNSLINKPAPIIPHYQMNLVTVEHLAPESHLFEPSSREGSRSPTPKPRSRSPAQGPPPNPLKAHAPRIKESAPQNYSMDSFSSQDPSNWRKQHERDQKEFQTAAEIYNTGGGNKNWASQPPIVKEQRHSNVGYKSENYTKGDMKIKEDSLIQENYGQRQMQSQNVIAQGNTTVQTTRKTFEEYERTQSAKVVEIRKGGSSIAGAYEQNMDCNIRPSNLNPKQVFPPPMMSLPSTQQSSSLNLTNQNMMSASRTIDNYDPKPSISGANQGPVCDPTPSTGSSVGAAARGKTFGVSSAPKRGRGVLNKAALPGSRVPLCASSSEPLTTSSPHKTEFKSPAEERLIRKMAKMALNGYEIGIQRKIKPADHIQSMADKIQDTVVTKHPLNSDGIPAVENNNIKTVERSYKTHENIQSIGDKIKDTIKNNHPANESTPKPNVLIPPPLPSTPIPTFNVHSTPLGHSINTNGEKKKYDTIPRTLNASLISDERVINNNDKSHNGSGYSSTEDLQKDKIDNNYLGTLRKTGIEKSSFLNSMNGSIVAHTNSDVKPELKFDTPYSNTLNKRKLFEKPDNLITNNKVNEKVNNAIELNVSQKINNFDYTSKNENGVNQDEDLIKSKEVSGQLYNNSLYSYKSPTNNKINSNGNEHGNDCVDKVVEEIKSIPDSDEKQNTEEEVVVRRRQKKNIRNDDGRRDSHIIARPLSTIQCADVAEGLYPVCHKCDKAITRGPFITALGRIWCPEHFICVNATCRRPLQDIGFVEENGQLYCEFCFEQYIAPACDKCHAKIKGDCLNAIGKHYHPECFNCVYCGKLFGNNPFFLEDGLPYCEADWNDLFTTKCFACGFPVEAGDRWVEALNNNYHSQCAKRTSKDRVSSPREVDLSVRHTPARSPQQMMYNSDTVYTTTTFRPVSPSPITPPLNTPSPQRTRKLETPLHFDGGLFSDIRSTDGKLLSKVTVDRVQQSSRHDITDSPSVYTDGKNYVDDIVKTETITNENVITVKFTPVPPELDSPRLLTPSQMYKTRQKTPVEYIKDNFEDLQSYKIVSSVVKEKLLEKENLTPVLNEGGIFENHDTFANTTCKENVYEKDSFISDSNVKEKLSTSLDTFEPIKRAPSPLANLFISEQLTKIDSYLQESLEVCTGVKDRYTPIPIIIEGEKSGLVDDAEMASCVKETYDQKEVNFSTTEIKPSSNNKREDEPLHRREKTTPEPYSVEYSKTNVSKLNSAKQAGVLSAIYNMPIHYHAAILCFLLIIYNLIYQYVKQNCYGSKNKIE</sequence>
<dbReference type="Gene3D" id="2.10.110.10">
    <property type="entry name" value="Cysteine Rich Protein"/>
    <property type="match status" value="3"/>
</dbReference>
<dbReference type="PANTHER" id="PTHR24214">
    <property type="entry name" value="PDZ AND LIM DOMAIN PROTEIN ZASP"/>
    <property type="match status" value="1"/>
</dbReference>
<dbReference type="CDD" id="cd08368">
    <property type="entry name" value="LIM"/>
    <property type="match status" value="1"/>
</dbReference>
<dbReference type="PROSITE" id="PS50106">
    <property type="entry name" value="PDZ"/>
    <property type="match status" value="1"/>
</dbReference>
<dbReference type="PANTHER" id="PTHR24214:SF38">
    <property type="entry name" value="PDZ AND LIM DOMAIN PROTEIN ZASP-RELATED"/>
    <property type="match status" value="1"/>
</dbReference>
<dbReference type="InterPro" id="IPR001478">
    <property type="entry name" value="PDZ"/>
</dbReference>
<dbReference type="InterPro" id="IPR006643">
    <property type="entry name" value="Zasp-like_motif"/>
</dbReference>
<dbReference type="CDD" id="cd09360">
    <property type="entry name" value="LIM_ALP_like"/>
    <property type="match status" value="1"/>
</dbReference>
<dbReference type="InterPro" id="IPR031847">
    <property type="entry name" value="PDLI1-4/Zasp-like_mid"/>
</dbReference>
<feature type="compositionally biased region" description="Polar residues" evidence="7">
    <location>
        <begin position="481"/>
        <end position="499"/>
    </location>
</feature>
<feature type="compositionally biased region" description="Basic residues" evidence="7">
    <location>
        <begin position="321"/>
        <end position="330"/>
    </location>
</feature>
<organism evidence="11 12">
    <name type="scientific">Spodoptera exigua</name>
    <name type="common">Beet armyworm</name>
    <name type="synonym">Noctua fulgens</name>
    <dbReference type="NCBI Taxonomy" id="7107"/>
    <lineage>
        <taxon>Eukaryota</taxon>
        <taxon>Metazoa</taxon>
        <taxon>Ecdysozoa</taxon>
        <taxon>Arthropoda</taxon>
        <taxon>Hexapoda</taxon>
        <taxon>Insecta</taxon>
        <taxon>Pterygota</taxon>
        <taxon>Neoptera</taxon>
        <taxon>Endopterygota</taxon>
        <taxon>Lepidoptera</taxon>
        <taxon>Glossata</taxon>
        <taxon>Ditrysia</taxon>
        <taxon>Noctuoidea</taxon>
        <taxon>Noctuidae</taxon>
        <taxon>Amphipyrinae</taxon>
        <taxon>Spodoptera</taxon>
    </lineage>
</organism>
<feature type="region of interest" description="Disordered" evidence="7">
    <location>
        <begin position="319"/>
        <end position="365"/>
    </location>
</feature>
<keyword evidence="2" id="KW-0963">Cytoplasm</keyword>
<dbReference type="GO" id="GO:0046872">
    <property type="term" value="F:metal ion binding"/>
    <property type="evidence" value="ECO:0007669"/>
    <property type="project" value="UniProtKB-KW"/>
</dbReference>
<dbReference type="GO" id="GO:0007507">
    <property type="term" value="P:heart development"/>
    <property type="evidence" value="ECO:0007669"/>
    <property type="project" value="TreeGrafter"/>
</dbReference>
<evidence type="ECO:0000256" key="7">
    <source>
        <dbReference type="SAM" id="MobiDB-lite"/>
    </source>
</evidence>
<dbReference type="PROSITE" id="PS51257">
    <property type="entry name" value="PROKAR_LIPOPROTEIN"/>
    <property type="match status" value="1"/>
</dbReference>
<dbReference type="InterPro" id="IPR036034">
    <property type="entry name" value="PDZ_sf"/>
</dbReference>
<name>A0A835LBF9_SPOEX</name>
<feature type="transmembrane region" description="Helical" evidence="8">
    <location>
        <begin position="2538"/>
        <end position="2559"/>
    </location>
</feature>
<protein>
    <recommendedName>
        <fullName evidence="13">PDZ and LIM domain protein Zasp</fullName>
    </recommendedName>
</protein>
<dbReference type="InterPro" id="IPR001781">
    <property type="entry name" value="Znf_LIM"/>
</dbReference>
<feature type="compositionally biased region" description="Low complexity" evidence="7">
    <location>
        <begin position="527"/>
        <end position="544"/>
    </location>
</feature>
<dbReference type="Gene3D" id="2.30.42.10">
    <property type="match status" value="1"/>
</dbReference>
<evidence type="ECO:0008006" key="13">
    <source>
        <dbReference type="Google" id="ProtNLM"/>
    </source>
</evidence>
<dbReference type="GO" id="GO:0031941">
    <property type="term" value="C:filamentous actin"/>
    <property type="evidence" value="ECO:0007669"/>
    <property type="project" value="TreeGrafter"/>
</dbReference>
<dbReference type="SMART" id="SM00132">
    <property type="entry name" value="LIM"/>
    <property type="match status" value="3"/>
</dbReference>
<feature type="region of interest" description="Disordered" evidence="7">
    <location>
        <begin position="464"/>
        <end position="580"/>
    </location>
</feature>
<dbReference type="SMART" id="SM00735">
    <property type="entry name" value="ZM"/>
    <property type="match status" value="1"/>
</dbReference>
<dbReference type="GO" id="GO:0005912">
    <property type="term" value="C:adherens junction"/>
    <property type="evidence" value="ECO:0007669"/>
    <property type="project" value="TreeGrafter"/>
</dbReference>
<evidence type="ECO:0000259" key="9">
    <source>
        <dbReference type="PROSITE" id="PS50023"/>
    </source>
</evidence>
<dbReference type="SUPFAM" id="SSF57716">
    <property type="entry name" value="Glucocorticoid receptor-like (DNA-binding domain)"/>
    <property type="match status" value="5"/>
</dbReference>
<dbReference type="GO" id="GO:0051371">
    <property type="term" value="F:muscle alpha-actinin binding"/>
    <property type="evidence" value="ECO:0007669"/>
    <property type="project" value="TreeGrafter"/>
</dbReference>
<feature type="compositionally biased region" description="Gly residues" evidence="7">
    <location>
        <begin position="67"/>
        <end position="77"/>
    </location>
</feature>
<comment type="caution">
    <text evidence="11">The sequence shown here is derived from an EMBL/GenBank/DDBJ whole genome shotgun (WGS) entry which is preliminary data.</text>
</comment>
<evidence type="ECO:0000259" key="10">
    <source>
        <dbReference type="PROSITE" id="PS50106"/>
    </source>
</evidence>
<dbReference type="GO" id="GO:0030036">
    <property type="term" value="P:actin cytoskeleton organization"/>
    <property type="evidence" value="ECO:0007669"/>
    <property type="project" value="TreeGrafter"/>
</dbReference>
<evidence type="ECO:0000256" key="1">
    <source>
        <dbReference type="ARBA" id="ARBA00004496"/>
    </source>
</evidence>
<dbReference type="Pfam" id="PF15936">
    <property type="entry name" value="DUF4749"/>
    <property type="match status" value="1"/>
</dbReference>
<feature type="region of interest" description="Disordered" evidence="7">
    <location>
        <begin position="1221"/>
        <end position="1257"/>
    </location>
</feature>
<dbReference type="Pfam" id="PF00412">
    <property type="entry name" value="LIM"/>
    <property type="match status" value="3"/>
</dbReference>
<evidence type="ECO:0000256" key="5">
    <source>
        <dbReference type="ARBA" id="ARBA00023038"/>
    </source>
</evidence>
<feature type="compositionally biased region" description="Polar residues" evidence="7">
    <location>
        <begin position="2480"/>
        <end position="2490"/>
    </location>
</feature>
<evidence type="ECO:0000313" key="11">
    <source>
        <dbReference type="EMBL" id="KAF9417853.1"/>
    </source>
</evidence>
<dbReference type="FunFam" id="2.10.110.10:FF:000069">
    <property type="entry name" value="Uncharacterized protein, isoform Z"/>
    <property type="match status" value="1"/>
</dbReference>
<keyword evidence="3 6" id="KW-0479">Metal-binding</keyword>
<evidence type="ECO:0000256" key="2">
    <source>
        <dbReference type="ARBA" id="ARBA00022490"/>
    </source>
</evidence>
<feature type="region of interest" description="Disordered" evidence="7">
    <location>
        <begin position="1284"/>
        <end position="1306"/>
    </location>
</feature>
<dbReference type="GO" id="GO:0061061">
    <property type="term" value="P:muscle structure development"/>
    <property type="evidence" value="ECO:0007669"/>
    <property type="project" value="TreeGrafter"/>
</dbReference>
<feature type="domain" description="PDZ" evidence="10">
    <location>
        <begin position="78"/>
        <end position="128"/>
    </location>
</feature>
<keyword evidence="8" id="KW-0812">Transmembrane</keyword>
<feature type="compositionally biased region" description="Low complexity" evidence="7">
    <location>
        <begin position="1289"/>
        <end position="1300"/>
    </location>
</feature>
<keyword evidence="8" id="KW-1133">Transmembrane helix</keyword>
<dbReference type="EMBL" id="JACKWZ010000064">
    <property type="protein sequence ID" value="KAF9417853.1"/>
    <property type="molecule type" value="Genomic_DNA"/>
</dbReference>
<keyword evidence="8" id="KW-0472">Membrane</keyword>
<dbReference type="SMART" id="SM00228">
    <property type="entry name" value="PDZ"/>
    <property type="match status" value="1"/>
</dbReference>
<feature type="compositionally biased region" description="Polar residues" evidence="7">
    <location>
        <begin position="1373"/>
        <end position="1390"/>
    </location>
</feature>